<feature type="region of interest" description="Disordered" evidence="1">
    <location>
        <begin position="90"/>
        <end position="138"/>
    </location>
</feature>
<protein>
    <submittedName>
        <fullName evidence="2">Uncharacterized protein</fullName>
    </submittedName>
</protein>
<proteinExistence type="predicted"/>
<feature type="compositionally biased region" description="Basic residues" evidence="1">
    <location>
        <begin position="216"/>
        <end position="225"/>
    </location>
</feature>
<dbReference type="AlphaFoldDB" id="A0A1Y1IC44"/>
<evidence type="ECO:0000256" key="1">
    <source>
        <dbReference type="SAM" id="MobiDB-lite"/>
    </source>
</evidence>
<evidence type="ECO:0000313" key="2">
    <source>
        <dbReference type="EMBL" id="GAQ85658.1"/>
    </source>
</evidence>
<accession>A0A1Y1IC44</accession>
<feature type="compositionally biased region" description="Gly residues" evidence="1">
    <location>
        <begin position="120"/>
        <end position="131"/>
    </location>
</feature>
<sequence>MQETGQYCVKCTYRTEPRAEYGYSEPLGSALETLARGACPKWRERDRECACEGGAHAAELEARHTVRERHSKGVQEGGAHAAGLEARDAASKLPKRQNGWKVPSSSEARAAAGNVRAGLDSGGARDGGVRGPGQPRVTSKAEAMRVILPLRERWDSVSAPEAARAFFAVAGWRPRWRADGDVRARGAAAPHGRRADTQVTQRDHPRRDTASPASARKLKRASTARRAAMKRMRTALRGMNTASTAYVRHVFRCVTGWVPAEDSLEESGSKLKDWYKTSLADACDFLGGEASIPGDASVSGNFRFRLKAWPEEGAADEHGGCEHNRNSREKRKRLEENTEARTAGRSEGLPGTTALTGSARHAAKEVNGQVEKAARELKSINSNRLEGARVLAELRIQKRKSAEYGDCDLRLKRRRTMAEQTGCSPQLVQLL</sequence>
<evidence type="ECO:0000313" key="3">
    <source>
        <dbReference type="Proteomes" id="UP000054558"/>
    </source>
</evidence>
<feature type="region of interest" description="Disordered" evidence="1">
    <location>
        <begin position="183"/>
        <end position="225"/>
    </location>
</feature>
<feature type="region of interest" description="Disordered" evidence="1">
    <location>
        <begin position="314"/>
        <end position="352"/>
    </location>
</feature>
<dbReference type="EMBL" id="DF237196">
    <property type="protein sequence ID" value="GAQ85658.1"/>
    <property type="molecule type" value="Genomic_DNA"/>
</dbReference>
<feature type="compositionally biased region" description="Basic and acidic residues" evidence="1">
    <location>
        <begin position="315"/>
        <end position="344"/>
    </location>
</feature>
<keyword evidence="3" id="KW-1185">Reference proteome</keyword>
<reference evidence="2 3" key="1">
    <citation type="journal article" date="2014" name="Nat. Commun.">
        <title>Klebsormidium flaccidum genome reveals primary factors for plant terrestrial adaptation.</title>
        <authorList>
            <person name="Hori K."/>
            <person name="Maruyama F."/>
            <person name="Fujisawa T."/>
            <person name="Togashi T."/>
            <person name="Yamamoto N."/>
            <person name="Seo M."/>
            <person name="Sato S."/>
            <person name="Yamada T."/>
            <person name="Mori H."/>
            <person name="Tajima N."/>
            <person name="Moriyama T."/>
            <person name="Ikeuchi M."/>
            <person name="Watanabe M."/>
            <person name="Wada H."/>
            <person name="Kobayashi K."/>
            <person name="Saito M."/>
            <person name="Masuda T."/>
            <person name="Sasaki-Sekimoto Y."/>
            <person name="Mashiguchi K."/>
            <person name="Awai K."/>
            <person name="Shimojima M."/>
            <person name="Masuda S."/>
            <person name="Iwai M."/>
            <person name="Nobusawa T."/>
            <person name="Narise T."/>
            <person name="Kondo S."/>
            <person name="Saito H."/>
            <person name="Sato R."/>
            <person name="Murakawa M."/>
            <person name="Ihara Y."/>
            <person name="Oshima-Yamada Y."/>
            <person name="Ohtaka K."/>
            <person name="Satoh M."/>
            <person name="Sonobe K."/>
            <person name="Ishii M."/>
            <person name="Ohtani R."/>
            <person name="Kanamori-Sato M."/>
            <person name="Honoki R."/>
            <person name="Miyazaki D."/>
            <person name="Mochizuki H."/>
            <person name="Umetsu J."/>
            <person name="Higashi K."/>
            <person name="Shibata D."/>
            <person name="Kamiya Y."/>
            <person name="Sato N."/>
            <person name="Nakamura Y."/>
            <person name="Tabata S."/>
            <person name="Ida S."/>
            <person name="Kurokawa K."/>
            <person name="Ohta H."/>
        </authorList>
    </citation>
    <scope>NUCLEOTIDE SEQUENCE [LARGE SCALE GENOMIC DNA]</scope>
    <source>
        <strain evidence="2 3">NIES-2285</strain>
    </source>
</reference>
<dbReference type="Proteomes" id="UP000054558">
    <property type="component" value="Unassembled WGS sequence"/>
</dbReference>
<name>A0A1Y1IC44_KLENI</name>
<gene>
    <name evidence="2" type="ORF">KFL_002470170</name>
</gene>
<feature type="compositionally biased region" description="Basic and acidic residues" evidence="1">
    <location>
        <begin position="193"/>
        <end position="209"/>
    </location>
</feature>
<organism evidence="2 3">
    <name type="scientific">Klebsormidium nitens</name>
    <name type="common">Green alga</name>
    <name type="synonym">Ulothrix nitens</name>
    <dbReference type="NCBI Taxonomy" id="105231"/>
    <lineage>
        <taxon>Eukaryota</taxon>
        <taxon>Viridiplantae</taxon>
        <taxon>Streptophyta</taxon>
        <taxon>Klebsormidiophyceae</taxon>
        <taxon>Klebsormidiales</taxon>
        <taxon>Klebsormidiaceae</taxon>
        <taxon>Klebsormidium</taxon>
    </lineage>
</organism>